<proteinExistence type="predicted"/>
<dbReference type="Proteomes" id="UP000831701">
    <property type="component" value="Chromosome 9"/>
</dbReference>
<reference evidence="1" key="1">
    <citation type="submission" date="2022-04" db="EMBL/GenBank/DDBJ databases">
        <title>Jade perch genome.</title>
        <authorList>
            <person name="Chao B."/>
        </authorList>
    </citation>
    <scope>NUCLEOTIDE SEQUENCE</scope>
    <source>
        <strain evidence="1">CB-2022</strain>
    </source>
</reference>
<accession>A0ACB8WHC7</accession>
<sequence>MGQVSAVTFQQSPPQIVKESTKVQIDCSHDDNTLQLMLFYQQKEESMTLIGYGYKDSPNYEGQFEKQFKLTRDEIARGSLIIDKANLSHSAVYFCAASTQRHSHTVSNATAQTCRMSPAVIGFLLILFAYGAKSVTFQQSLPRIVVEKTRVDFECSHDDNSLNVMLWYQQTESGLINLIGYGYTGSDPTYEKEFENRFEITRKEIKTGALIINSVDLSDSAVYFCAASTQ</sequence>
<evidence type="ECO:0000313" key="2">
    <source>
        <dbReference type="Proteomes" id="UP000831701"/>
    </source>
</evidence>
<comment type="caution">
    <text evidence="1">The sequence shown here is derived from an EMBL/GenBank/DDBJ whole genome shotgun (WGS) entry which is preliminary data.</text>
</comment>
<dbReference type="EMBL" id="CM041539">
    <property type="protein sequence ID" value="KAI3367445.1"/>
    <property type="molecule type" value="Genomic_DNA"/>
</dbReference>
<organism evidence="1 2">
    <name type="scientific">Scortum barcoo</name>
    <name type="common">barcoo grunter</name>
    <dbReference type="NCBI Taxonomy" id="214431"/>
    <lineage>
        <taxon>Eukaryota</taxon>
        <taxon>Metazoa</taxon>
        <taxon>Chordata</taxon>
        <taxon>Craniata</taxon>
        <taxon>Vertebrata</taxon>
        <taxon>Euteleostomi</taxon>
        <taxon>Actinopterygii</taxon>
        <taxon>Neopterygii</taxon>
        <taxon>Teleostei</taxon>
        <taxon>Neoteleostei</taxon>
        <taxon>Acanthomorphata</taxon>
        <taxon>Eupercaria</taxon>
        <taxon>Centrarchiformes</taxon>
        <taxon>Terapontoidei</taxon>
        <taxon>Terapontidae</taxon>
        <taxon>Scortum</taxon>
    </lineage>
</organism>
<evidence type="ECO:0000313" key="1">
    <source>
        <dbReference type="EMBL" id="KAI3367445.1"/>
    </source>
</evidence>
<protein>
    <submittedName>
        <fullName evidence="1">Uncharacterized protein</fullName>
    </submittedName>
</protein>
<gene>
    <name evidence="1" type="ORF">L3Q82_026300</name>
</gene>
<name>A0ACB8WHC7_9TELE</name>
<keyword evidence="2" id="KW-1185">Reference proteome</keyword>